<evidence type="ECO:0000313" key="2">
    <source>
        <dbReference type="Proteomes" id="UP001501469"/>
    </source>
</evidence>
<accession>A0ABP7USY1</accession>
<organism evidence="1 2">
    <name type="scientific">Hymenobacter glaciei</name>
    <dbReference type="NCBI Taxonomy" id="877209"/>
    <lineage>
        <taxon>Bacteria</taxon>
        <taxon>Pseudomonadati</taxon>
        <taxon>Bacteroidota</taxon>
        <taxon>Cytophagia</taxon>
        <taxon>Cytophagales</taxon>
        <taxon>Hymenobacteraceae</taxon>
        <taxon>Hymenobacter</taxon>
    </lineage>
</organism>
<dbReference type="Proteomes" id="UP001501469">
    <property type="component" value="Unassembled WGS sequence"/>
</dbReference>
<evidence type="ECO:0000313" key="1">
    <source>
        <dbReference type="EMBL" id="GAA4051720.1"/>
    </source>
</evidence>
<gene>
    <name evidence="1" type="ORF">GCM10022409_43230</name>
</gene>
<reference evidence="2" key="1">
    <citation type="journal article" date="2019" name="Int. J. Syst. Evol. Microbiol.">
        <title>The Global Catalogue of Microorganisms (GCM) 10K type strain sequencing project: providing services to taxonomists for standard genome sequencing and annotation.</title>
        <authorList>
            <consortium name="The Broad Institute Genomics Platform"/>
            <consortium name="The Broad Institute Genome Sequencing Center for Infectious Disease"/>
            <person name="Wu L."/>
            <person name="Ma J."/>
        </authorList>
    </citation>
    <scope>NUCLEOTIDE SEQUENCE [LARGE SCALE GENOMIC DNA]</scope>
    <source>
        <strain evidence="2">JCM 17225</strain>
    </source>
</reference>
<protein>
    <submittedName>
        <fullName evidence="1">Uncharacterized protein</fullName>
    </submittedName>
</protein>
<dbReference type="RefSeq" id="WP_345058805.1">
    <property type="nucleotide sequence ID" value="NZ_BAABDK010000033.1"/>
</dbReference>
<name>A0ABP7USY1_9BACT</name>
<dbReference type="EMBL" id="BAABDK010000033">
    <property type="protein sequence ID" value="GAA4051720.1"/>
    <property type="molecule type" value="Genomic_DNA"/>
</dbReference>
<sequence>MRETNEGMVQILDALRENGFHGCKVRITLDSEDILVKLGMNEREFMQLKKLLSFQPFESIEAGKYRYFYAGVYWATATQELARIRIEQGKRHKEFEFEVSK</sequence>
<keyword evidence="2" id="KW-1185">Reference proteome</keyword>
<proteinExistence type="predicted"/>
<comment type="caution">
    <text evidence="1">The sequence shown here is derived from an EMBL/GenBank/DDBJ whole genome shotgun (WGS) entry which is preliminary data.</text>
</comment>